<sequence>MPGSEQQWKEAKSKCKLTDDDIRKAKEMGLNPKSLIKNIPSKQQQWKLPVHEWVQLMYEERMEKSRKTQLRKQTELHTQEAQQ</sequence>
<comment type="caution">
    <text evidence="2">The sequence shown here is derived from an EMBL/GenBank/DDBJ whole genome shotgun (WGS) entry which is preliminary data.</text>
</comment>
<dbReference type="AlphaFoldDB" id="A0A645A5W0"/>
<feature type="region of interest" description="Disordered" evidence="1">
    <location>
        <begin position="64"/>
        <end position="83"/>
    </location>
</feature>
<accession>A0A645A5W0</accession>
<evidence type="ECO:0000256" key="1">
    <source>
        <dbReference type="SAM" id="MobiDB-lite"/>
    </source>
</evidence>
<dbReference type="EMBL" id="VSSQ01011205">
    <property type="protein sequence ID" value="MPM46253.1"/>
    <property type="molecule type" value="Genomic_DNA"/>
</dbReference>
<organism evidence="2">
    <name type="scientific">bioreactor metagenome</name>
    <dbReference type="NCBI Taxonomy" id="1076179"/>
    <lineage>
        <taxon>unclassified sequences</taxon>
        <taxon>metagenomes</taxon>
        <taxon>ecological metagenomes</taxon>
    </lineage>
</organism>
<reference evidence="2" key="1">
    <citation type="submission" date="2019-08" db="EMBL/GenBank/DDBJ databases">
        <authorList>
            <person name="Kucharzyk K."/>
            <person name="Murdoch R.W."/>
            <person name="Higgins S."/>
            <person name="Loffler F."/>
        </authorList>
    </citation>
    <scope>NUCLEOTIDE SEQUENCE</scope>
</reference>
<evidence type="ECO:0000313" key="2">
    <source>
        <dbReference type="EMBL" id="MPM46253.1"/>
    </source>
</evidence>
<name>A0A645A5W0_9ZZZZ</name>
<proteinExistence type="predicted"/>
<gene>
    <name evidence="2" type="ORF">SDC9_92951</name>
</gene>
<protein>
    <submittedName>
        <fullName evidence="2">Uncharacterized protein</fullName>
    </submittedName>
</protein>